<name>A0A7T6YZL7_9BACI</name>
<organism evidence="8 9">
    <name type="scientific">Salicibibacter cibarius</name>
    <dbReference type="NCBI Taxonomy" id="2743000"/>
    <lineage>
        <taxon>Bacteria</taxon>
        <taxon>Bacillati</taxon>
        <taxon>Bacillota</taxon>
        <taxon>Bacilli</taxon>
        <taxon>Bacillales</taxon>
        <taxon>Bacillaceae</taxon>
        <taxon>Salicibibacter</taxon>
    </lineage>
</organism>
<dbReference type="RefSeq" id="WP_200126274.1">
    <property type="nucleotide sequence ID" value="NZ_CP054705.1"/>
</dbReference>
<dbReference type="KEGG" id="scia:HUG15_00505"/>
<proteinExistence type="inferred from homology"/>
<evidence type="ECO:0008006" key="10">
    <source>
        <dbReference type="Google" id="ProtNLM"/>
    </source>
</evidence>
<evidence type="ECO:0000259" key="6">
    <source>
        <dbReference type="Pfam" id="PF01276"/>
    </source>
</evidence>
<dbReference type="GO" id="GO:0016831">
    <property type="term" value="F:carboxy-lyase activity"/>
    <property type="evidence" value="ECO:0007669"/>
    <property type="project" value="UniProtKB-KW"/>
</dbReference>
<comment type="similarity">
    <text evidence="2">Belongs to the Orn/Lys/Arg decarboxylase class-I family.</text>
</comment>
<sequence length="468" mass="51681">MNGNCPLFERLCSHAQRAPLSMHVPGHKNGSLLPAPYAAYFERIMRLDQTELPGLDDLHAPSGAILEAEELAAAQYGCARTLFLVGGSTVGNLAMLLAFFQRGEKVLVQRDVHHSVIHGLELAGVHAVFIAPEVDVESGLATGVSEATVAYGFECYPEAKGLVLSSPSYYGYVGELEAAIAVAKRYSADVLVDEAHGAHLHIDLHFPASALQVGADAVVQSAHKTLPALTMGAFLHLRSAADEARCRYWLQRLQTSSPSYPILASLDMARDYNESLIGENIVGKLHAFHRTLEELCPGVRVRNDDPLKLILRAPDGWNGWEWEKHLHKEHIYAELSDRNHVLLVLPLAHPENWERALLPKLVSFYKGKKLKRTYALAYPPYPKVAEHSFADGWGEQAPSEFVSIQEAEGRVIAEDVVPYPPGIPLWMAGEVVDRARLQFLQHWLSSGGRVQAMSHIQDGFLLVRKEVI</sequence>
<comment type="cofactor">
    <cofactor evidence="1">
        <name>pyridoxal 5'-phosphate</name>
        <dbReference type="ChEBI" id="CHEBI:597326"/>
    </cofactor>
</comment>
<evidence type="ECO:0000256" key="1">
    <source>
        <dbReference type="ARBA" id="ARBA00001933"/>
    </source>
</evidence>
<dbReference type="Pfam" id="PF03711">
    <property type="entry name" value="OKR_DC_1_C"/>
    <property type="match status" value="1"/>
</dbReference>
<dbReference type="SUPFAM" id="SSF53383">
    <property type="entry name" value="PLP-dependent transferases"/>
    <property type="match status" value="1"/>
</dbReference>
<evidence type="ECO:0000256" key="3">
    <source>
        <dbReference type="ARBA" id="ARBA00022793"/>
    </source>
</evidence>
<evidence type="ECO:0000313" key="9">
    <source>
        <dbReference type="Proteomes" id="UP000595823"/>
    </source>
</evidence>
<evidence type="ECO:0000256" key="5">
    <source>
        <dbReference type="ARBA" id="ARBA00023239"/>
    </source>
</evidence>
<keyword evidence="9" id="KW-1185">Reference proteome</keyword>
<dbReference type="InterPro" id="IPR008286">
    <property type="entry name" value="Prn/Lys/Arg_de-COase_C"/>
</dbReference>
<dbReference type="InterPro" id="IPR000310">
    <property type="entry name" value="Orn/Lys/Arg_deCO2ase_major_dom"/>
</dbReference>
<dbReference type="EMBL" id="CP054705">
    <property type="protein sequence ID" value="QQK74245.1"/>
    <property type="molecule type" value="Genomic_DNA"/>
</dbReference>
<feature type="domain" description="Orn/Lys/Arg decarboxylases family 1 pyridoxal-P attachment site" evidence="6">
    <location>
        <begin position="6"/>
        <end position="282"/>
    </location>
</feature>
<evidence type="ECO:0000256" key="2">
    <source>
        <dbReference type="ARBA" id="ARBA00010671"/>
    </source>
</evidence>
<dbReference type="InterPro" id="IPR015424">
    <property type="entry name" value="PyrdxlP-dep_Trfase"/>
</dbReference>
<dbReference type="SUPFAM" id="SSF55904">
    <property type="entry name" value="Ornithine decarboxylase C-terminal domain"/>
    <property type="match status" value="1"/>
</dbReference>
<dbReference type="InterPro" id="IPR052357">
    <property type="entry name" value="Orn_Lys_Arg_decarboxylase-I"/>
</dbReference>
<dbReference type="AlphaFoldDB" id="A0A7T6YZL7"/>
<keyword evidence="3" id="KW-0210">Decarboxylase</keyword>
<reference evidence="8 9" key="1">
    <citation type="submission" date="2020-06" db="EMBL/GenBank/DDBJ databases">
        <title>Genomic analysis of Salicibibacter sp. NKC5-3.</title>
        <authorList>
            <person name="Oh Y.J."/>
        </authorList>
    </citation>
    <scope>NUCLEOTIDE SEQUENCE [LARGE SCALE GENOMIC DNA]</scope>
    <source>
        <strain evidence="8 9">NKC5-3</strain>
    </source>
</reference>
<gene>
    <name evidence="8" type="ORF">HUG15_00505</name>
</gene>
<evidence type="ECO:0000259" key="7">
    <source>
        <dbReference type="Pfam" id="PF03711"/>
    </source>
</evidence>
<dbReference type="Proteomes" id="UP000595823">
    <property type="component" value="Chromosome"/>
</dbReference>
<keyword evidence="5" id="KW-0456">Lyase</keyword>
<dbReference type="InterPro" id="IPR036633">
    <property type="entry name" value="Prn/Lys/Arg_de-COase_C_sf"/>
</dbReference>
<evidence type="ECO:0000256" key="4">
    <source>
        <dbReference type="ARBA" id="ARBA00022898"/>
    </source>
</evidence>
<feature type="domain" description="Orn/Lys/Arg decarboxylase C-terminal" evidence="7">
    <location>
        <begin position="360"/>
        <end position="442"/>
    </location>
</feature>
<accession>A0A7T6YZL7</accession>
<dbReference type="InterPro" id="IPR015421">
    <property type="entry name" value="PyrdxlP-dep_Trfase_major"/>
</dbReference>
<evidence type="ECO:0000313" key="8">
    <source>
        <dbReference type="EMBL" id="QQK74245.1"/>
    </source>
</evidence>
<dbReference type="Gene3D" id="3.40.640.10">
    <property type="entry name" value="Type I PLP-dependent aspartate aminotransferase-like (Major domain)"/>
    <property type="match status" value="1"/>
</dbReference>
<dbReference type="Pfam" id="PF01276">
    <property type="entry name" value="OKR_DC_1"/>
    <property type="match status" value="1"/>
</dbReference>
<protein>
    <recommendedName>
        <fullName evidence="10">Aminotransferase class I/II-fold pyridoxal phosphate-dependent enzyme</fullName>
    </recommendedName>
</protein>
<dbReference type="PANTHER" id="PTHR43277">
    <property type="entry name" value="ARGININE DECARBOXYLASE"/>
    <property type="match status" value="1"/>
</dbReference>
<keyword evidence="4" id="KW-0663">Pyridoxal phosphate</keyword>
<dbReference type="Gene3D" id="3.90.105.10">
    <property type="entry name" value="Molybdopterin biosynthesis moea protein, domain 2"/>
    <property type="match status" value="1"/>
</dbReference>
<dbReference type="PANTHER" id="PTHR43277:SF3">
    <property type="entry name" value="DECARBOXYLASE, PUTATIVE-RELATED"/>
    <property type="match status" value="1"/>
</dbReference>